<gene>
    <name evidence="1" type="ORF">LP422_06340</name>
</gene>
<evidence type="ECO:0000313" key="1">
    <source>
        <dbReference type="EMBL" id="UUZ45657.1"/>
    </source>
</evidence>
<evidence type="ECO:0000313" key="2">
    <source>
        <dbReference type="Proteomes" id="UP001059663"/>
    </source>
</evidence>
<proteinExistence type="predicted"/>
<organism evidence="1 2">
    <name type="scientific">Janibacter limosus</name>
    <dbReference type="NCBI Taxonomy" id="53458"/>
    <lineage>
        <taxon>Bacteria</taxon>
        <taxon>Bacillati</taxon>
        <taxon>Actinomycetota</taxon>
        <taxon>Actinomycetes</taxon>
        <taxon>Micrococcales</taxon>
        <taxon>Intrasporangiaceae</taxon>
        <taxon>Janibacter</taxon>
    </lineage>
</organism>
<accession>A0AC61U743</accession>
<name>A0AC61U743_9MICO</name>
<protein>
    <submittedName>
        <fullName evidence="1">Uncharacterized protein</fullName>
    </submittedName>
</protein>
<dbReference type="EMBL" id="CP087977">
    <property type="protein sequence ID" value="UUZ45657.1"/>
    <property type="molecule type" value="Genomic_DNA"/>
</dbReference>
<sequence>MGAFLVTGVVRPVSGEATHGTGATLAGLAVLLLLLWLFALATRGALVRRRDPGQVVVTPSWLVAERVHAQWQVIDAVPARQEHRQGHLRPIDSACVRVEGRTITVYEASQLDVEPRAALEALRRLHRDRALRAQLATDDGPTIFTGSGDDRRVT</sequence>
<dbReference type="Proteomes" id="UP001059663">
    <property type="component" value="Chromosome"/>
</dbReference>
<reference evidence="1" key="1">
    <citation type="submission" date="2021-11" db="EMBL/GenBank/DDBJ databases">
        <title>Study of the species diversity of bacterial strains isolated from a unique natural object - Shulgan-Tash cave (Bashkiria).</title>
        <authorList>
            <person name="Sazanova A.L."/>
            <person name="Chirak E.R."/>
            <person name="Safronova V.I."/>
        </authorList>
    </citation>
    <scope>NUCLEOTIDE SEQUENCE</scope>
    <source>
        <strain evidence="1">P1</strain>
    </source>
</reference>